<comment type="caution">
    <text evidence="2">The sequence shown here is derived from an EMBL/GenBank/DDBJ whole genome shotgun (WGS) entry which is preliminary data.</text>
</comment>
<evidence type="ECO:0000313" key="3">
    <source>
        <dbReference type="Proteomes" id="UP001153954"/>
    </source>
</evidence>
<accession>A0AAU9T969</accession>
<organism evidence="2 3">
    <name type="scientific">Euphydryas editha</name>
    <name type="common">Edith's checkerspot</name>
    <dbReference type="NCBI Taxonomy" id="104508"/>
    <lineage>
        <taxon>Eukaryota</taxon>
        <taxon>Metazoa</taxon>
        <taxon>Ecdysozoa</taxon>
        <taxon>Arthropoda</taxon>
        <taxon>Hexapoda</taxon>
        <taxon>Insecta</taxon>
        <taxon>Pterygota</taxon>
        <taxon>Neoptera</taxon>
        <taxon>Endopterygota</taxon>
        <taxon>Lepidoptera</taxon>
        <taxon>Glossata</taxon>
        <taxon>Ditrysia</taxon>
        <taxon>Papilionoidea</taxon>
        <taxon>Nymphalidae</taxon>
        <taxon>Nymphalinae</taxon>
        <taxon>Euphydryas</taxon>
    </lineage>
</organism>
<dbReference type="PANTHER" id="PTHR33332">
    <property type="entry name" value="REVERSE TRANSCRIPTASE DOMAIN-CONTAINING PROTEIN"/>
    <property type="match status" value="1"/>
</dbReference>
<dbReference type="EMBL" id="CAKOGL010000001">
    <property type="protein sequence ID" value="CAH2083596.1"/>
    <property type="molecule type" value="Genomic_DNA"/>
</dbReference>
<evidence type="ECO:0000313" key="2">
    <source>
        <dbReference type="EMBL" id="CAH2083596.1"/>
    </source>
</evidence>
<reference evidence="2" key="1">
    <citation type="submission" date="2022-03" db="EMBL/GenBank/DDBJ databases">
        <authorList>
            <person name="Tunstrom K."/>
        </authorList>
    </citation>
    <scope>NUCLEOTIDE SEQUENCE</scope>
</reference>
<keyword evidence="3" id="KW-1185">Reference proteome</keyword>
<dbReference type="InterPro" id="IPR000477">
    <property type="entry name" value="RT_dom"/>
</dbReference>
<dbReference type="InterPro" id="IPR043502">
    <property type="entry name" value="DNA/RNA_pol_sf"/>
</dbReference>
<feature type="domain" description="Reverse transcriptase" evidence="1">
    <location>
        <begin position="272"/>
        <end position="542"/>
    </location>
</feature>
<dbReference type="Proteomes" id="UP001153954">
    <property type="component" value="Unassembled WGS sequence"/>
</dbReference>
<dbReference type="AlphaFoldDB" id="A0AAU9T969"/>
<dbReference type="GO" id="GO:0071897">
    <property type="term" value="P:DNA biosynthetic process"/>
    <property type="evidence" value="ECO:0007669"/>
    <property type="project" value="UniProtKB-ARBA"/>
</dbReference>
<evidence type="ECO:0000259" key="1">
    <source>
        <dbReference type="PROSITE" id="PS50878"/>
    </source>
</evidence>
<dbReference type="CDD" id="cd01650">
    <property type="entry name" value="RT_nLTR_like"/>
    <property type="match status" value="1"/>
</dbReference>
<name>A0AAU9T969_EUPED</name>
<dbReference type="SUPFAM" id="SSF56672">
    <property type="entry name" value="DNA/RNA polymerases"/>
    <property type="match status" value="1"/>
</dbReference>
<gene>
    <name evidence="2" type="ORF">EEDITHA_LOCUS250</name>
</gene>
<proteinExistence type="predicted"/>
<protein>
    <recommendedName>
        <fullName evidence="1">Reverse transcriptase domain-containing protein</fullName>
    </recommendedName>
</protein>
<sequence length="734" mass="84926">MAIIESALSDHKQIYFEIKQYEPNPTLRVRYEAVNYQGLYQDMLNMDYINDEYIRLEEAILTAIKRNKMTKFKFLNAPKNDWINSEVINKINKRNLLWHQYKKNPDNTEIKEQFRKERTKTFKYIQKTKNEYYFKAFKNCDGKSSKMWQLINNLSNNKIKHNFVPSKLVEPSQGTITDPQAICEHFNIFFAEIGIFLASQLPSQKPNASTNSVQPNNINKLTKFEFTTVEEVKLIINNLKSNSSKGIDGISVKAIKCLKDPISECLTNCINRCLQEGYFPDSLKLAKITPIYKSGPKDDPGNYRPISVLPVVSKIFEKIMYQRLCSFLNSNSYLFQGQYGFRSKSNTLTATIDLITKLKTKIDQKHVAVGIFIDLKKAFDTVSHDILISKLIELGIDASALQLLRSYLTNRFQVVKIGQYVSSPKRVKCGVPQGSILGPLLFLVYINSLHKLGLKGHITLYADDTCLFYFGINIHSILQEAQKDLDLLQTWFSRNLLTINVTKTNYMIFSAKNKKIPNFQPLTINGSEINQVNTEKYLGLTLDNRLSWKPHIAKIHSKLSSLLGCVRSIVKCLPLNVRYAIYNTLIKPHIDYLIEVWGTACKTNLCKLQTAQNKLVKVLFNYNYWTSHKIIYKETKIMNISQIYKYKTCILIYKILNKDIHSRITFTKNLDIHKRNLRRAHHISIPKKITLYGEKNIRFEGAKMYNSLPNDIKSCQKISTFKKLLKCHILEDSQ</sequence>
<dbReference type="PROSITE" id="PS50878">
    <property type="entry name" value="RT_POL"/>
    <property type="match status" value="1"/>
</dbReference>
<dbReference type="Pfam" id="PF00078">
    <property type="entry name" value="RVT_1"/>
    <property type="match status" value="1"/>
</dbReference>